<proteinExistence type="predicted"/>
<reference evidence="3 4" key="1">
    <citation type="submission" date="2020-10" db="EMBL/GenBank/DDBJ databases">
        <title>Connecting structure to function with the recovery of over 1000 high-quality activated sludge metagenome-assembled genomes encoding full-length rRNA genes using long-read sequencing.</title>
        <authorList>
            <person name="Singleton C.M."/>
            <person name="Petriglieri F."/>
            <person name="Kristensen J.M."/>
            <person name="Kirkegaard R.H."/>
            <person name="Michaelsen T.Y."/>
            <person name="Andersen M.H."/>
            <person name="Karst S.M."/>
            <person name="Dueholm M.S."/>
            <person name="Nielsen P.H."/>
            <person name="Albertsen M."/>
        </authorList>
    </citation>
    <scope>NUCLEOTIDE SEQUENCE [LARGE SCALE GENOMIC DNA]</scope>
    <source>
        <strain evidence="3">OdNE_18-Q3-R46-58_MAXAC.008</strain>
    </source>
</reference>
<organism evidence="3 4">
    <name type="scientific">Candidatus Geothrix odensensis</name>
    <dbReference type="NCBI Taxonomy" id="2954440"/>
    <lineage>
        <taxon>Bacteria</taxon>
        <taxon>Pseudomonadati</taxon>
        <taxon>Acidobacteriota</taxon>
        <taxon>Holophagae</taxon>
        <taxon>Holophagales</taxon>
        <taxon>Holophagaceae</taxon>
        <taxon>Geothrix</taxon>
    </lineage>
</organism>
<dbReference type="InterPro" id="IPR051457">
    <property type="entry name" value="2-oxoacid:Fd_oxidoreductase"/>
</dbReference>
<dbReference type="InterPro" id="IPR011766">
    <property type="entry name" value="TPP_enzyme_TPP-bd"/>
</dbReference>
<dbReference type="SUPFAM" id="SSF52518">
    <property type="entry name" value="Thiamin diphosphate-binding fold (THDP-binding)"/>
    <property type="match status" value="1"/>
</dbReference>
<dbReference type="Proteomes" id="UP000709959">
    <property type="component" value="Unassembled WGS sequence"/>
</dbReference>
<dbReference type="Pfam" id="PF02775">
    <property type="entry name" value="TPP_enzyme_C"/>
    <property type="match status" value="1"/>
</dbReference>
<evidence type="ECO:0000313" key="3">
    <source>
        <dbReference type="EMBL" id="MBK8572712.1"/>
    </source>
</evidence>
<dbReference type="GO" id="GO:0030976">
    <property type="term" value="F:thiamine pyrophosphate binding"/>
    <property type="evidence" value="ECO:0007669"/>
    <property type="project" value="InterPro"/>
</dbReference>
<evidence type="ECO:0000256" key="1">
    <source>
        <dbReference type="ARBA" id="ARBA00023002"/>
    </source>
</evidence>
<dbReference type="Gene3D" id="3.40.50.970">
    <property type="match status" value="1"/>
</dbReference>
<dbReference type="CDD" id="cd03375">
    <property type="entry name" value="TPP_OGFOR"/>
    <property type="match status" value="1"/>
</dbReference>
<dbReference type="GO" id="GO:0045333">
    <property type="term" value="P:cellular respiration"/>
    <property type="evidence" value="ECO:0007669"/>
    <property type="project" value="UniProtKB-ARBA"/>
</dbReference>
<evidence type="ECO:0000259" key="2">
    <source>
        <dbReference type="Pfam" id="PF02775"/>
    </source>
</evidence>
<name>A0A936F236_9BACT</name>
<dbReference type="InterPro" id="IPR029061">
    <property type="entry name" value="THDP-binding"/>
</dbReference>
<comment type="caution">
    <text evidence="3">The sequence shown here is derived from an EMBL/GenBank/DDBJ whole genome shotgun (WGS) entry which is preliminary data.</text>
</comment>
<evidence type="ECO:0000313" key="4">
    <source>
        <dbReference type="Proteomes" id="UP000709959"/>
    </source>
</evidence>
<protein>
    <submittedName>
        <fullName evidence="3">2-oxoacid:ferredoxin oxidoreductase subunit beta</fullName>
    </submittedName>
</protein>
<keyword evidence="1" id="KW-0560">Oxidoreductase</keyword>
<dbReference type="PANTHER" id="PTHR48084">
    <property type="entry name" value="2-OXOGLUTARATE OXIDOREDUCTASE SUBUNIT KORB-RELATED"/>
    <property type="match status" value="1"/>
</dbReference>
<sequence length="351" mass="37315">MSTATPSAPNAPAAPTNKLGFTKQDYVGSKSTLCAGCGHDAITAQIINAAFESNIEGHLVTKYSGIGCSSKTPAYFINQGWGFNSVHGRMPAIATGASLANRDLINIGVSGDGDSMSIGMGQFVHAVRRNIPMIYIIEDNGVYGLTKGQFSATADKGSFLKSGAKNDLPPIDPCTLAIELGCGFVARCFSGNPKQLNAILKSAFAYEGTVVLDIISPCVTFNNHDASTRSYKHVKDHDFPLHDLGFIQYSEVEDVDIAAGATEVVTFPDGSKVAIKAIHEGYDPTDRFGAMKAIHESMAKGEFLTGLLYINPTQPPLPEVLNLVDQPLATLTEAQVKPSPTVLEEIMQGLM</sequence>
<accession>A0A936F236</accession>
<dbReference type="GO" id="GO:0044281">
    <property type="term" value="P:small molecule metabolic process"/>
    <property type="evidence" value="ECO:0007669"/>
    <property type="project" value="UniProtKB-ARBA"/>
</dbReference>
<dbReference type="GO" id="GO:0016625">
    <property type="term" value="F:oxidoreductase activity, acting on the aldehyde or oxo group of donors, iron-sulfur protein as acceptor"/>
    <property type="evidence" value="ECO:0007669"/>
    <property type="project" value="UniProtKB-ARBA"/>
</dbReference>
<gene>
    <name evidence="3" type="ORF">IPN91_08710</name>
</gene>
<dbReference type="AlphaFoldDB" id="A0A936F236"/>
<feature type="domain" description="Thiamine pyrophosphate enzyme TPP-binding" evidence="2">
    <location>
        <begin position="66"/>
        <end position="214"/>
    </location>
</feature>
<dbReference type="EMBL" id="JADKCH010000007">
    <property type="protein sequence ID" value="MBK8572712.1"/>
    <property type="molecule type" value="Genomic_DNA"/>
</dbReference>
<dbReference type="PANTHER" id="PTHR48084:SF5">
    <property type="entry name" value="BLR6744 PROTEIN"/>
    <property type="match status" value="1"/>
</dbReference>